<protein>
    <recommendedName>
        <fullName evidence="3">NADH-quinone oxidoreductase subunit C</fullName>
        <ecNumber evidence="3">7.1.1.-</ecNumber>
    </recommendedName>
    <alternativeName>
        <fullName evidence="3">NADH dehydrogenase I subunit C</fullName>
    </alternativeName>
    <alternativeName>
        <fullName evidence="3">NDH-1 subunit C</fullName>
    </alternativeName>
</protein>
<gene>
    <name evidence="3" type="primary">nuoC</name>
    <name evidence="7" type="ORF">IJ22_42260</name>
</gene>
<feature type="compositionally biased region" description="Low complexity" evidence="6">
    <location>
        <begin position="68"/>
        <end position="78"/>
    </location>
</feature>
<name>A0A0U2WGS0_9BACL</name>
<evidence type="ECO:0000256" key="6">
    <source>
        <dbReference type="SAM" id="MobiDB-lite"/>
    </source>
</evidence>
<dbReference type="Gene3D" id="3.30.460.80">
    <property type="entry name" value="NADH:ubiquinone oxidoreductase, 30kDa subunit"/>
    <property type="match status" value="1"/>
</dbReference>
<dbReference type="Pfam" id="PF00329">
    <property type="entry name" value="Complex1_30kDa"/>
    <property type="match status" value="1"/>
</dbReference>
<evidence type="ECO:0000256" key="2">
    <source>
        <dbReference type="ARBA" id="ARBA00022448"/>
    </source>
</evidence>
<dbReference type="GO" id="GO:0008137">
    <property type="term" value="F:NADH dehydrogenase (ubiquinone) activity"/>
    <property type="evidence" value="ECO:0007669"/>
    <property type="project" value="InterPro"/>
</dbReference>
<keyword evidence="3 4" id="KW-0520">NAD</keyword>
<feature type="compositionally biased region" description="Basic and acidic residues" evidence="6">
    <location>
        <begin position="121"/>
        <end position="132"/>
    </location>
</feature>
<evidence type="ECO:0000256" key="5">
    <source>
        <dbReference type="RuleBase" id="RU003582"/>
    </source>
</evidence>
<dbReference type="Proteomes" id="UP000061660">
    <property type="component" value="Chromosome"/>
</dbReference>
<comment type="subcellular location">
    <subcellularLocation>
        <location evidence="3">Cell membrane</location>
        <topology evidence="3">Peripheral membrane protein</topology>
        <orientation evidence="3">Cytoplasmic side</orientation>
    </subcellularLocation>
</comment>
<comment type="catalytic activity">
    <reaction evidence="3 5">
        <text>a quinone + NADH + 5 H(+)(in) = a quinol + NAD(+) + 4 H(+)(out)</text>
        <dbReference type="Rhea" id="RHEA:57888"/>
        <dbReference type="ChEBI" id="CHEBI:15378"/>
        <dbReference type="ChEBI" id="CHEBI:24646"/>
        <dbReference type="ChEBI" id="CHEBI:57540"/>
        <dbReference type="ChEBI" id="CHEBI:57945"/>
        <dbReference type="ChEBI" id="CHEBI:132124"/>
    </reaction>
</comment>
<dbReference type="InterPro" id="IPR020396">
    <property type="entry name" value="NADH_UbQ_OxRdtase_CS"/>
</dbReference>
<accession>A0A0U2WGS0</accession>
<dbReference type="PANTHER" id="PTHR10884">
    <property type="entry name" value="NADH DEHYDROGENASE UBIQUINONE IRON-SULFUR PROTEIN 3"/>
    <property type="match status" value="1"/>
</dbReference>
<dbReference type="InterPro" id="IPR037232">
    <property type="entry name" value="NADH_quin_OxRdtase_su_C/D-like"/>
</dbReference>
<feature type="region of interest" description="Disordered" evidence="6">
    <location>
        <begin position="1"/>
        <end position="140"/>
    </location>
</feature>
<evidence type="ECO:0000256" key="4">
    <source>
        <dbReference type="RuleBase" id="RU003456"/>
    </source>
</evidence>
<dbReference type="PANTHER" id="PTHR10884:SF14">
    <property type="entry name" value="NADH DEHYDROGENASE [UBIQUINONE] IRON-SULFUR PROTEIN 3, MITOCHONDRIAL"/>
    <property type="match status" value="1"/>
</dbReference>
<keyword evidence="3 5" id="KW-0874">Quinone</keyword>
<dbReference type="SUPFAM" id="SSF143243">
    <property type="entry name" value="Nqo5-like"/>
    <property type="match status" value="1"/>
</dbReference>
<dbReference type="NCBIfam" id="TIGR01961">
    <property type="entry name" value="NuoC_fam"/>
    <property type="match status" value="1"/>
</dbReference>
<keyword evidence="3" id="KW-0472">Membrane</keyword>
<dbReference type="InterPro" id="IPR010218">
    <property type="entry name" value="NADH_DH_suC"/>
</dbReference>
<dbReference type="KEGG" id="pnp:IJ22_42260"/>
<dbReference type="STRING" id="162209.IJ22_42260"/>
<dbReference type="GO" id="GO:0048038">
    <property type="term" value="F:quinone binding"/>
    <property type="evidence" value="ECO:0007669"/>
    <property type="project" value="UniProtKB-KW"/>
</dbReference>
<dbReference type="RefSeq" id="WP_074728981.1">
    <property type="nucleotide sequence ID" value="NZ_CP013652.1"/>
</dbReference>
<dbReference type="PROSITE" id="PS00542">
    <property type="entry name" value="COMPLEX1_30K"/>
    <property type="match status" value="1"/>
</dbReference>
<keyword evidence="8" id="KW-1185">Reference proteome</keyword>
<keyword evidence="3 4" id="KW-1278">Translocase</keyword>
<dbReference type="PATRIC" id="fig|162209.4.peg.4472"/>
<dbReference type="AlphaFoldDB" id="A0A0U2WGS0"/>
<keyword evidence="3" id="KW-1003">Cell membrane</keyword>
<dbReference type="EMBL" id="CP013652">
    <property type="protein sequence ID" value="ALS24522.1"/>
    <property type="molecule type" value="Genomic_DNA"/>
</dbReference>
<comment type="function">
    <text evidence="3">NDH-1 shuttles electrons from NADH, via FMN and iron-sulfur (Fe-S) centers, to quinones in the respiratory chain. The immediate electron acceptor for the enzyme in this species is believed to be a menaquinone. Couples the redox reaction to proton translocation (for every two electrons transferred, four hydrogen ions are translocated across the cytoplasmic membrane), and thus conserves the redox energy in a proton gradient.</text>
</comment>
<comment type="similarity">
    <text evidence="1 3 4">Belongs to the complex I 30 kDa subunit family.</text>
</comment>
<dbReference type="GO" id="GO:0050136">
    <property type="term" value="F:NADH dehydrogenase (quinone) (non-electrogenic) activity"/>
    <property type="evidence" value="ECO:0007669"/>
    <property type="project" value="UniProtKB-UniRule"/>
</dbReference>
<dbReference type="EC" id="7.1.1.-" evidence="3"/>
<feature type="compositionally biased region" description="Basic and acidic residues" evidence="6">
    <location>
        <begin position="98"/>
        <end position="113"/>
    </location>
</feature>
<reference evidence="8" key="1">
    <citation type="submission" date="2015-12" db="EMBL/GenBank/DDBJ databases">
        <title>Complete genome sequences of two moderately thermophilic Paenibacillus species.</title>
        <authorList>
            <person name="Butler R.III."/>
            <person name="Wang J."/>
            <person name="Stark B.C."/>
            <person name="Pombert J.-F."/>
        </authorList>
    </citation>
    <scope>NUCLEOTIDE SEQUENCE [LARGE SCALE GENOMIC DNA]</scope>
    <source>
        <strain evidence="8">32O-Y</strain>
    </source>
</reference>
<evidence type="ECO:0000313" key="8">
    <source>
        <dbReference type="Proteomes" id="UP000061660"/>
    </source>
</evidence>
<dbReference type="OrthoDB" id="9803286at2"/>
<dbReference type="HAMAP" id="MF_01357">
    <property type="entry name" value="NDH1_NuoC"/>
    <property type="match status" value="1"/>
</dbReference>
<evidence type="ECO:0000256" key="1">
    <source>
        <dbReference type="ARBA" id="ARBA00007569"/>
    </source>
</evidence>
<organism evidence="7 8">
    <name type="scientific">Paenibacillus naphthalenovorans</name>
    <dbReference type="NCBI Taxonomy" id="162209"/>
    <lineage>
        <taxon>Bacteria</taxon>
        <taxon>Bacillati</taxon>
        <taxon>Bacillota</taxon>
        <taxon>Bacilli</taxon>
        <taxon>Bacillales</taxon>
        <taxon>Paenibacillaceae</taxon>
        <taxon>Paenibacillus</taxon>
    </lineage>
</organism>
<evidence type="ECO:0000256" key="3">
    <source>
        <dbReference type="HAMAP-Rule" id="MF_01357"/>
    </source>
</evidence>
<comment type="subunit">
    <text evidence="3">NDH-1 is composed of 14 different subunits. Subunits NuoB, C, D, E, F, and G constitute the peripheral sector of the complex.</text>
</comment>
<dbReference type="GO" id="GO:0005886">
    <property type="term" value="C:plasma membrane"/>
    <property type="evidence" value="ECO:0007669"/>
    <property type="project" value="UniProtKB-SubCell"/>
</dbReference>
<proteinExistence type="inferred from homology"/>
<sequence length="292" mass="31504">MSEEQKRDQSGSPEADMQKPKAEGEASAPMSGEPAAVDGAEVTKTGGAGEPPGGYASADAPKPKEPKASAAASEPVEPQTAKGEPGDAPAAEKAAPSDAEKEAKAKAAAEARAARANARAAKKEEAGTEAPKEPSPNQPQLDRIVAILKGFGEDLVQEAYINEKGGHIPYLIIKGDEWPAVAEQLKTHPELKLNYLRNVSGIDMETHLEVAYHLISLETKREYCVKIKTDREAPSIPSVTSVWPTANWNEREIYDLFGIDFPGHPDLRRIMMADDWVGHPLRKDYEPLDPEV</sequence>
<feature type="compositionally biased region" description="Low complexity" evidence="6">
    <location>
        <begin position="88"/>
        <end position="97"/>
    </location>
</feature>
<evidence type="ECO:0000313" key="7">
    <source>
        <dbReference type="EMBL" id="ALS24522.1"/>
    </source>
</evidence>
<keyword evidence="2 3" id="KW-0813">Transport</keyword>
<reference evidence="7 8" key="2">
    <citation type="journal article" date="2016" name="Genome Announc.">
        <title>Complete Genome Sequences of Two Interactive Moderate Thermophiles, Paenibacillus napthalenovorans 32O-Y and Paenibacillus sp. 32O-W.</title>
        <authorList>
            <person name="Butler R.R.III."/>
            <person name="Wang J."/>
            <person name="Stark B.C."/>
            <person name="Pombert J.F."/>
        </authorList>
    </citation>
    <scope>NUCLEOTIDE SEQUENCE [LARGE SCALE GENOMIC DNA]</scope>
    <source>
        <strain evidence="7 8">32O-Y</strain>
    </source>
</reference>
<dbReference type="InterPro" id="IPR001268">
    <property type="entry name" value="NADH_UbQ_OxRdtase_30kDa_su"/>
</dbReference>